<keyword evidence="2" id="KW-1185">Reference proteome</keyword>
<accession>A0A380KBF4</accession>
<dbReference type="EMBL" id="UHFN01000007">
    <property type="protein sequence ID" value="SUN62402.1"/>
    <property type="molecule type" value="Genomic_DNA"/>
</dbReference>
<evidence type="ECO:0000313" key="1">
    <source>
        <dbReference type="EMBL" id="SUN62402.1"/>
    </source>
</evidence>
<organism evidence="1 2">
    <name type="scientific">Streptococcus hyointestinalis</name>
    <dbReference type="NCBI Taxonomy" id="1337"/>
    <lineage>
        <taxon>Bacteria</taxon>
        <taxon>Bacillati</taxon>
        <taxon>Bacillota</taxon>
        <taxon>Bacilli</taxon>
        <taxon>Lactobacillales</taxon>
        <taxon>Streptococcaceae</taxon>
        <taxon>Streptococcus</taxon>
    </lineage>
</organism>
<dbReference type="OrthoDB" id="2220836at2"/>
<name>A0A380KBF4_9STRE</name>
<dbReference type="Proteomes" id="UP000254924">
    <property type="component" value="Unassembled WGS sequence"/>
</dbReference>
<proteinExistence type="predicted"/>
<protein>
    <submittedName>
        <fullName evidence="1">Uncharacterized protein</fullName>
    </submittedName>
</protein>
<evidence type="ECO:0000313" key="2">
    <source>
        <dbReference type="Proteomes" id="UP000254924"/>
    </source>
</evidence>
<gene>
    <name evidence="1" type="ORF">NCTC12224_01865</name>
</gene>
<sequence length="142" mass="16345">MNLEQVEKDRQELEQCRQEFMADDTPVKNGDIPQLITIAKKLHEGDTSLNVYELYKHPEARAKIFSQIAEACYMLLDLTATQEQRLAICDYLEQRFNAILKKMISRTDKEAPEQLLDALGLPLEQEKQFIRDMAASGLLSKD</sequence>
<reference evidence="1 2" key="1">
    <citation type="submission" date="2018-06" db="EMBL/GenBank/DDBJ databases">
        <authorList>
            <consortium name="Pathogen Informatics"/>
            <person name="Doyle S."/>
        </authorList>
    </citation>
    <scope>NUCLEOTIDE SEQUENCE [LARGE SCALE GENOMIC DNA]</scope>
    <source>
        <strain evidence="1 2">NCTC12224</strain>
    </source>
</reference>
<dbReference type="AlphaFoldDB" id="A0A380KBF4"/>